<organism evidence="1 2">
    <name type="scientific">Paraglaciecola chathamensis S18K6</name>
    <dbReference type="NCBI Taxonomy" id="1127672"/>
    <lineage>
        <taxon>Bacteria</taxon>
        <taxon>Pseudomonadati</taxon>
        <taxon>Pseudomonadota</taxon>
        <taxon>Gammaproteobacteria</taxon>
        <taxon>Alteromonadales</taxon>
        <taxon>Alteromonadaceae</taxon>
        <taxon>Paraglaciecola</taxon>
    </lineage>
</organism>
<name>A0AAV3V288_9ALTE</name>
<dbReference type="EMBL" id="BAEM01000037">
    <property type="protein sequence ID" value="GAC10952.1"/>
    <property type="molecule type" value="Genomic_DNA"/>
</dbReference>
<proteinExistence type="predicted"/>
<evidence type="ECO:0000313" key="1">
    <source>
        <dbReference type="EMBL" id="GAC10952.1"/>
    </source>
</evidence>
<dbReference type="Proteomes" id="UP000006320">
    <property type="component" value="Unassembled WGS sequence"/>
</dbReference>
<comment type="caution">
    <text evidence="1">The sequence shown here is derived from an EMBL/GenBank/DDBJ whole genome shotgun (WGS) entry which is preliminary data.</text>
</comment>
<reference evidence="1 2" key="1">
    <citation type="journal article" date="2017" name="Antonie Van Leeuwenhoek">
        <title>Rhizobium rhizosphaerae sp. nov., a novel species isolated from rice rhizosphere.</title>
        <authorList>
            <person name="Zhao J.J."/>
            <person name="Zhang J."/>
            <person name="Zhang R.J."/>
            <person name="Zhang C.W."/>
            <person name="Yin H.Q."/>
            <person name="Zhang X.X."/>
        </authorList>
    </citation>
    <scope>NUCLEOTIDE SEQUENCE [LARGE SCALE GENOMIC DNA]</scope>
    <source>
        <strain evidence="1 2">S18K6</strain>
    </source>
</reference>
<accession>A0AAV3V288</accession>
<dbReference type="AlphaFoldDB" id="A0AAV3V288"/>
<sequence length="44" mass="4781">MKVTKIKKHPRPLANTKGLGELNATDLDLSSIQHAGEARQGIEL</sequence>
<evidence type="ECO:0000313" key="2">
    <source>
        <dbReference type="Proteomes" id="UP000006320"/>
    </source>
</evidence>
<gene>
    <name evidence="1" type="ORF">GCHA_3010</name>
</gene>
<protein>
    <submittedName>
        <fullName evidence="1">Uncharacterized protein</fullName>
    </submittedName>
</protein>